<evidence type="ECO:0000313" key="2">
    <source>
        <dbReference type="Proteomes" id="UP000670092"/>
    </source>
</evidence>
<sequence>MGSNFRFQPEISYLLYWLAEWSVERTKTESWIGMICSLYRTLFSHSYYDAVTSFRIWKFQ</sequence>
<name>A0A8H7YVM1_AJECA</name>
<comment type="caution">
    <text evidence="1">The sequence shown here is derived from an EMBL/GenBank/DDBJ whole genome shotgun (WGS) entry which is preliminary data.</text>
</comment>
<protein>
    <submittedName>
        <fullName evidence="1">Uncharacterized protein</fullName>
    </submittedName>
</protein>
<reference evidence="1 2" key="1">
    <citation type="submission" date="2021-01" db="EMBL/GenBank/DDBJ databases">
        <title>Chromosome-level genome assembly of a human fungal pathogen reveals clustering of transcriptionally co-regulated genes.</title>
        <authorList>
            <person name="Voorhies M."/>
            <person name="Cohen S."/>
            <person name="Shea T.P."/>
            <person name="Petrus S."/>
            <person name="Munoz J.F."/>
            <person name="Poplawski S."/>
            <person name="Goldman W.E."/>
            <person name="Michael T."/>
            <person name="Cuomo C.A."/>
            <person name="Sil A."/>
            <person name="Beyhan S."/>
        </authorList>
    </citation>
    <scope>NUCLEOTIDE SEQUENCE [LARGE SCALE GENOMIC DNA]</scope>
    <source>
        <strain evidence="1 2">G184AR</strain>
    </source>
</reference>
<dbReference type="AlphaFoldDB" id="A0A8H7YVM1"/>
<organism evidence="1 2">
    <name type="scientific">Ajellomyces capsulatus</name>
    <name type="common">Darling's disease fungus</name>
    <name type="synonym">Histoplasma capsulatum</name>
    <dbReference type="NCBI Taxonomy" id="5037"/>
    <lineage>
        <taxon>Eukaryota</taxon>
        <taxon>Fungi</taxon>
        <taxon>Dikarya</taxon>
        <taxon>Ascomycota</taxon>
        <taxon>Pezizomycotina</taxon>
        <taxon>Eurotiomycetes</taxon>
        <taxon>Eurotiomycetidae</taxon>
        <taxon>Onygenales</taxon>
        <taxon>Ajellomycetaceae</taxon>
        <taxon>Histoplasma</taxon>
    </lineage>
</organism>
<evidence type="ECO:0000313" key="1">
    <source>
        <dbReference type="EMBL" id="KAG5296413.1"/>
    </source>
</evidence>
<proteinExistence type="predicted"/>
<dbReference type="VEuPathDB" id="FungiDB:I7I52_07058"/>
<accession>A0A8H7YVM1</accession>
<dbReference type="Proteomes" id="UP000670092">
    <property type="component" value="Unassembled WGS sequence"/>
</dbReference>
<dbReference type="EMBL" id="JAEVHI010000003">
    <property type="protein sequence ID" value="KAG5296413.1"/>
    <property type="molecule type" value="Genomic_DNA"/>
</dbReference>
<gene>
    <name evidence="1" type="ORF">I7I52_07058</name>
</gene>